<dbReference type="InterPro" id="IPR032001">
    <property type="entry name" value="SAWADEE_dom"/>
</dbReference>
<feature type="compositionally biased region" description="Basic and acidic residues" evidence="1">
    <location>
        <begin position="489"/>
        <end position="520"/>
    </location>
</feature>
<dbReference type="EMBL" id="CAUOFW020010346">
    <property type="protein sequence ID" value="CAK9188178.1"/>
    <property type="molecule type" value="Genomic_DNA"/>
</dbReference>
<dbReference type="Gene3D" id="2.30.30.140">
    <property type="match status" value="1"/>
</dbReference>
<feature type="compositionally biased region" description="Basic and acidic residues" evidence="1">
    <location>
        <begin position="528"/>
        <end position="537"/>
    </location>
</feature>
<dbReference type="PANTHER" id="PTHR33827">
    <property type="entry name" value="PROTEIN SAWADEE HOMEODOMAIN HOMOLOG 2"/>
    <property type="match status" value="1"/>
</dbReference>
<comment type="caution">
    <text evidence="4">The sequence shown here is derived from an EMBL/GenBank/DDBJ whole genome shotgun (WGS) entry which is preliminary data.</text>
</comment>
<keyword evidence="2" id="KW-0472">Membrane</keyword>
<dbReference type="Proteomes" id="UP001642360">
    <property type="component" value="Unassembled WGS sequence"/>
</dbReference>
<evidence type="ECO:0000259" key="3">
    <source>
        <dbReference type="Pfam" id="PF16719"/>
    </source>
</evidence>
<evidence type="ECO:0000256" key="1">
    <source>
        <dbReference type="SAM" id="MobiDB-lite"/>
    </source>
</evidence>
<evidence type="ECO:0000313" key="5">
    <source>
        <dbReference type="Proteomes" id="UP001642360"/>
    </source>
</evidence>
<dbReference type="AlphaFoldDB" id="A0ABC8V4C0"/>
<feature type="compositionally biased region" description="Basic and acidic residues" evidence="1">
    <location>
        <begin position="429"/>
        <end position="448"/>
    </location>
</feature>
<dbReference type="Pfam" id="PF16719">
    <property type="entry name" value="SAWADEE"/>
    <property type="match status" value="1"/>
</dbReference>
<dbReference type="InterPro" id="IPR039276">
    <property type="entry name" value="SHH1/2"/>
</dbReference>
<feature type="compositionally biased region" description="Polar residues" evidence="1">
    <location>
        <begin position="362"/>
        <end position="375"/>
    </location>
</feature>
<sequence length="660" mass="73803">MANVEAVELEGMRKEDSSWHPCQVSLCPRGVSLIVDYKDNYSQDIILNKEEALARLRLRSIPLQGDDCSHINKGEQVLATLKLQSKTLFFDAEVEKALWVRHSKRIHCRCTFEIKWLNQNLEGGTLVVPSRSIMKLATKSINVHPTISAFLNTAENSDCSTPSSLLTVVEDMDFEMDIHEMLERQIAQISNSADAFETGAPKDILFGVEADTEGQIECVAAVSKVSEQLSNIQVYPGKNHLNRSTWSGNKLHLEMEVKDPPPPVPSAQEEFPESKSPLNPLAARAALASLMSKVPQNLEFSTNHEKEEFSLKIQAAPVTFVPKCSDIVKSLFSTRCAPGKLHIMELSSGALIKERENENKTRQIANSAGFSCSTTESKRRHSAKTTRQSRLAVQKGTGNQNDDIERMASVEGRQSGFSTNSKRLTRSAVQREDGIQSFEVKKKTEENTPARNPEPDLSDQNMTHHGSYILKDKKICVPPLNDEIDLLPAEERKNSTEKEGRNKKHDIERKTSVKERENLNKRKLTHSPVHDHEERGNKSKKATRGILGTKKPPTTPLNTEINLPVKEEMHKKRKMSTTVNITQNTEALVTAYAIGCYLSIGLFPSIMGSLSSNTLPILRSLGGSRLRFLFALPIIVTRYSVYSTTAEYFSVMIFLVFSFV</sequence>
<reference evidence="4 5" key="1">
    <citation type="submission" date="2024-02" db="EMBL/GenBank/DDBJ databases">
        <authorList>
            <person name="Vignale AGUSTIN F."/>
            <person name="Sosa J E."/>
            <person name="Modenutti C."/>
        </authorList>
    </citation>
    <scope>NUCLEOTIDE SEQUENCE [LARGE SCALE GENOMIC DNA]</scope>
</reference>
<protein>
    <recommendedName>
        <fullName evidence="3">SAWADEE domain-containing protein</fullName>
    </recommendedName>
</protein>
<dbReference type="PANTHER" id="PTHR33827:SF9">
    <property type="entry name" value="SAWADEE DOMAIN-CONTAINING PROTEIN"/>
    <property type="match status" value="1"/>
</dbReference>
<feature type="compositionally biased region" description="Polar residues" evidence="1">
    <location>
        <begin position="385"/>
        <end position="401"/>
    </location>
</feature>
<evidence type="ECO:0000313" key="4">
    <source>
        <dbReference type="EMBL" id="CAK9188178.1"/>
    </source>
</evidence>
<accession>A0ABC8V4C0</accession>
<name>A0ABC8V4C0_9AQUA</name>
<feature type="region of interest" description="Disordered" evidence="1">
    <location>
        <begin position="487"/>
        <end position="559"/>
    </location>
</feature>
<evidence type="ECO:0000256" key="2">
    <source>
        <dbReference type="SAM" id="Phobius"/>
    </source>
</evidence>
<organism evidence="4 5">
    <name type="scientific">Ilex paraguariensis</name>
    <name type="common">yerba mate</name>
    <dbReference type="NCBI Taxonomy" id="185542"/>
    <lineage>
        <taxon>Eukaryota</taxon>
        <taxon>Viridiplantae</taxon>
        <taxon>Streptophyta</taxon>
        <taxon>Embryophyta</taxon>
        <taxon>Tracheophyta</taxon>
        <taxon>Spermatophyta</taxon>
        <taxon>Magnoliopsida</taxon>
        <taxon>eudicotyledons</taxon>
        <taxon>Gunneridae</taxon>
        <taxon>Pentapetalae</taxon>
        <taxon>asterids</taxon>
        <taxon>campanulids</taxon>
        <taxon>Aquifoliales</taxon>
        <taxon>Aquifoliaceae</taxon>
        <taxon>Ilex</taxon>
    </lineage>
</organism>
<keyword evidence="2" id="KW-0812">Transmembrane</keyword>
<proteinExistence type="predicted"/>
<feature type="transmembrane region" description="Helical" evidence="2">
    <location>
        <begin position="628"/>
        <end position="657"/>
    </location>
</feature>
<keyword evidence="5" id="KW-1185">Reference proteome</keyword>
<feature type="domain" description="SAWADEE" evidence="3">
    <location>
        <begin position="6"/>
        <end position="133"/>
    </location>
</feature>
<feature type="region of interest" description="Disordered" evidence="1">
    <location>
        <begin position="358"/>
        <end position="463"/>
    </location>
</feature>
<keyword evidence="2" id="KW-1133">Transmembrane helix</keyword>
<gene>
    <name evidence="4" type="ORF">ILEXP_LOCUS58829</name>
</gene>